<dbReference type="PANTHER" id="PTHR43004:SF19">
    <property type="entry name" value="BINDING MONOOXYGENASE, PUTATIVE (JCVI)-RELATED"/>
    <property type="match status" value="1"/>
</dbReference>
<evidence type="ECO:0000256" key="3">
    <source>
        <dbReference type="ARBA" id="ARBA00022827"/>
    </source>
</evidence>
<dbReference type="Pfam" id="PF01494">
    <property type="entry name" value="FAD_binding_3"/>
    <property type="match status" value="1"/>
</dbReference>
<proteinExistence type="predicted"/>
<accession>A0A9X4L6P1</accession>
<dbReference type="RefSeq" id="WP_277580294.1">
    <property type="nucleotide sequence ID" value="NZ_JAMBPV010000001.1"/>
</dbReference>
<dbReference type="InterPro" id="IPR036188">
    <property type="entry name" value="FAD/NAD-bd_sf"/>
</dbReference>
<keyword evidence="2" id="KW-0285">Flavoprotein</keyword>
<dbReference type="InterPro" id="IPR002938">
    <property type="entry name" value="FAD-bd"/>
</dbReference>
<dbReference type="GO" id="GO:0016709">
    <property type="term" value="F:oxidoreductase activity, acting on paired donors, with incorporation or reduction of molecular oxygen, NAD(P)H as one donor, and incorporation of one atom of oxygen"/>
    <property type="evidence" value="ECO:0007669"/>
    <property type="project" value="UniProtKB-ARBA"/>
</dbReference>
<name>A0A9X4L6P1_9STAP</name>
<dbReference type="Proteomes" id="UP001152302">
    <property type="component" value="Unassembled WGS sequence"/>
</dbReference>
<keyword evidence="5" id="KW-0503">Monooxygenase</keyword>
<dbReference type="Gene3D" id="3.30.70.2450">
    <property type="match status" value="1"/>
</dbReference>
<keyword evidence="3" id="KW-0274">FAD</keyword>
<feature type="domain" description="FAD-binding" evidence="4">
    <location>
        <begin position="4"/>
        <end position="340"/>
    </location>
</feature>
<evidence type="ECO:0000256" key="2">
    <source>
        <dbReference type="ARBA" id="ARBA00022630"/>
    </source>
</evidence>
<comment type="cofactor">
    <cofactor evidence="1">
        <name>FAD</name>
        <dbReference type="ChEBI" id="CHEBI:57692"/>
    </cofactor>
</comment>
<dbReference type="Gene3D" id="3.50.50.60">
    <property type="entry name" value="FAD/NAD(P)-binding domain"/>
    <property type="match status" value="1"/>
</dbReference>
<dbReference type="PRINTS" id="PR00420">
    <property type="entry name" value="RNGMNOXGNASE"/>
</dbReference>
<evidence type="ECO:0000259" key="4">
    <source>
        <dbReference type="Pfam" id="PF01494"/>
    </source>
</evidence>
<dbReference type="InterPro" id="IPR050641">
    <property type="entry name" value="RIFMO-like"/>
</dbReference>
<keyword evidence="5" id="KW-0560">Oxidoreductase</keyword>
<protein>
    <submittedName>
        <fullName evidence="5">FAD-dependent monooxygenase</fullName>
    </submittedName>
</protein>
<reference evidence="5" key="1">
    <citation type="submission" date="2022-05" db="EMBL/GenBank/DDBJ databases">
        <title>Comparative genomics of Staphylococcus equorum isolates.</title>
        <authorList>
            <person name="Luelf R.H."/>
        </authorList>
    </citation>
    <scope>NUCLEOTIDE SEQUENCE</scope>
    <source>
        <strain evidence="5">TMW 2.2343</strain>
    </source>
</reference>
<organism evidence="5 6">
    <name type="scientific">Staphylococcus equorum</name>
    <dbReference type="NCBI Taxonomy" id="246432"/>
    <lineage>
        <taxon>Bacteria</taxon>
        <taxon>Bacillati</taxon>
        <taxon>Bacillota</taxon>
        <taxon>Bacilli</taxon>
        <taxon>Bacillales</taxon>
        <taxon>Staphylococcaceae</taxon>
        <taxon>Staphylococcus</taxon>
    </lineage>
</organism>
<dbReference type="AlphaFoldDB" id="A0A9X4L6P1"/>
<dbReference type="EMBL" id="JAMBPX010000001">
    <property type="protein sequence ID" value="MDG0857975.1"/>
    <property type="molecule type" value="Genomic_DNA"/>
</dbReference>
<gene>
    <name evidence="5" type="ORF">M4L21_01455</name>
</gene>
<dbReference type="SUPFAM" id="SSF51905">
    <property type="entry name" value="FAD/NAD(P)-binding domain"/>
    <property type="match status" value="1"/>
</dbReference>
<evidence type="ECO:0000313" key="5">
    <source>
        <dbReference type="EMBL" id="MDG0857975.1"/>
    </source>
</evidence>
<dbReference type="PANTHER" id="PTHR43004">
    <property type="entry name" value="TRK SYSTEM POTASSIUM UPTAKE PROTEIN"/>
    <property type="match status" value="1"/>
</dbReference>
<dbReference type="GO" id="GO:0071949">
    <property type="term" value="F:FAD binding"/>
    <property type="evidence" value="ECO:0007669"/>
    <property type="project" value="InterPro"/>
</dbReference>
<comment type="caution">
    <text evidence="5">The sequence shown here is derived from an EMBL/GenBank/DDBJ whole genome shotgun (WGS) entry which is preliminary data.</text>
</comment>
<evidence type="ECO:0000313" key="6">
    <source>
        <dbReference type="Proteomes" id="UP001152302"/>
    </source>
</evidence>
<sequence>MSNEVLIVGAGPSGLAMAISLSNQGIPFKIIDKNEGPGTASRAMAIQARVLEFYQQLGFADKIVEKGFLVDTINLYKDNKDVANIPVGKIGEGMSPYPYVLTLPQDVHERILVDVLEKRGGQISWKHELLSFDDDGDVVTTTINTPEGDITKTFAYICGCDGAGSVVRKTLNIDFPGGTYRQMFFVADVENDTALKTASMGFYDNYFCLGFPIRTTGQLRLIGLIPDDLVVEGDGPQSLTPLIPHVERILPIQINKVNWYSPYRSHHRVAEKFRLGRAFLCGDAGHIHSPAGGQGMNTGISDALNLAWKLGAVLKEKAAPKLLDTYEPERIEFAQRLVNTTDKAFQIMTNSRMVKNFVIPFFAPKLLRFNTLKQLIFKTISQTNLNYRHSELSSGEYGDIKGGDRLPWVHTSNIDNFEPLKSYDWQLHTYGKVTQELKQLAFETGVPLYDVPWNRSINAKGIKENSVFLVRPDSYVSVATGLQNLEPIKSMVHNYDIYRLN</sequence>
<evidence type="ECO:0000256" key="1">
    <source>
        <dbReference type="ARBA" id="ARBA00001974"/>
    </source>
</evidence>